<accession>A0ABQ2I4M8</accession>
<dbReference type="EMBL" id="BMLI01000001">
    <property type="protein sequence ID" value="GGM96993.1"/>
    <property type="molecule type" value="Genomic_DNA"/>
</dbReference>
<gene>
    <name evidence="2" type="ORF">GCM10010967_33520</name>
</gene>
<proteinExistence type="predicted"/>
<evidence type="ECO:0000313" key="3">
    <source>
        <dbReference type="Proteomes" id="UP000632339"/>
    </source>
</evidence>
<organism evidence="2 3">
    <name type="scientific">Dyadobacter beijingensis</name>
    <dbReference type="NCBI Taxonomy" id="365489"/>
    <lineage>
        <taxon>Bacteria</taxon>
        <taxon>Pseudomonadati</taxon>
        <taxon>Bacteroidota</taxon>
        <taxon>Cytophagia</taxon>
        <taxon>Cytophagales</taxon>
        <taxon>Spirosomataceae</taxon>
        <taxon>Dyadobacter</taxon>
    </lineage>
</organism>
<keyword evidence="1" id="KW-0732">Signal</keyword>
<feature type="signal peptide" evidence="1">
    <location>
        <begin position="1"/>
        <end position="21"/>
    </location>
</feature>
<reference evidence="3" key="1">
    <citation type="journal article" date="2019" name="Int. J. Syst. Evol. Microbiol.">
        <title>The Global Catalogue of Microorganisms (GCM) 10K type strain sequencing project: providing services to taxonomists for standard genome sequencing and annotation.</title>
        <authorList>
            <consortium name="The Broad Institute Genomics Platform"/>
            <consortium name="The Broad Institute Genome Sequencing Center for Infectious Disease"/>
            <person name="Wu L."/>
            <person name="Ma J."/>
        </authorList>
    </citation>
    <scope>NUCLEOTIDE SEQUENCE [LARGE SCALE GENOMIC DNA]</scope>
    <source>
        <strain evidence="3">CGMCC 1.6375</strain>
    </source>
</reference>
<evidence type="ECO:0000256" key="1">
    <source>
        <dbReference type="SAM" id="SignalP"/>
    </source>
</evidence>
<protein>
    <recommendedName>
        <fullName evidence="4">DUF2846 domain-containing protein</fullName>
    </recommendedName>
</protein>
<dbReference type="Proteomes" id="UP000632339">
    <property type="component" value="Unassembled WGS sequence"/>
</dbReference>
<keyword evidence="3" id="KW-1185">Reference proteome</keyword>
<evidence type="ECO:0008006" key="4">
    <source>
        <dbReference type="Google" id="ProtNLM"/>
    </source>
</evidence>
<comment type="caution">
    <text evidence="2">The sequence shown here is derived from an EMBL/GenBank/DDBJ whole genome shotgun (WGS) entry which is preliminary data.</text>
</comment>
<evidence type="ECO:0000313" key="2">
    <source>
        <dbReference type="EMBL" id="GGM96993.1"/>
    </source>
</evidence>
<sequence length="140" mass="15631">MKISYLLLQLAFAVAPLAGIAQNVQRASVPVVNASYSKGDIGYFFALRDVPLSQNRFIFSADALKKAVYVNGEKQIPLSHTMTVKTAKGYDMYFSANDYNVTLALRDARTTDETIEYKGTLFVRHGSEKQKMAVHGFQNR</sequence>
<dbReference type="RefSeq" id="WP_019942676.1">
    <property type="nucleotide sequence ID" value="NZ_BMLI01000001.1"/>
</dbReference>
<feature type="chain" id="PRO_5045830268" description="DUF2846 domain-containing protein" evidence="1">
    <location>
        <begin position="22"/>
        <end position="140"/>
    </location>
</feature>
<name>A0ABQ2I4M8_9BACT</name>